<dbReference type="PROSITE" id="PS01124">
    <property type="entry name" value="HTH_ARAC_FAMILY_2"/>
    <property type="match status" value="1"/>
</dbReference>
<dbReference type="InterPro" id="IPR052158">
    <property type="entry name" value="INH-QAR"/>
</dbReference>
<keyword evidence="6" id="KW-1185">Reference proteome</keyword>
<evidence type="ECO:0000313" key="5">
    <source>
        <dbReference type="EMBL" id="GAA4691228.1"/>
    </source>
</evidence>
<evidence type="ECO:0000256" key="2">
    <source>
        <dbReference type="ARBA" id="ARBA00023163"/>
    </source>
</evidence>
<feature type="domain" description="HTH araC/xylS-type" evidence="4">
    <location>
        <begin position="219"/>
        <end position="317"/>
    </location>
</feature>
<dbReference type="PANTHER" id="PTHR43130">
    <property type="entry name" value="ARAC-FAMILY TRANSCRIPTIONAL REGULATOR"/>
    <property type="match status" value="1"/>
</dbReference>
<keyword evidence="1" id="KW-0805">Transcription regulation</keyword>
<dbReference type="Gene3D" id="3.40.50.880">
    <property type="match status" value="1"/>
</dbReference>
<protein>
    <submittedName>
        <fullName evidence="5">DJ-1/PfpI family protein</fullName>
    </submittedName>
</protein>
<comment type="caution">
    <text evidence="5">The sequence shown here is derived from an EMBL/GenBank/DDBJ whole genome shotgun (WGS) entry which is preliminary data.</text>
</comment>
<evidence type="ECO:0000256" key="1">
    <source>
        <dbReference type="ARBA" id="ARBA00023015"/>
    </source>
</evidence>
<dbReference type="SUPFAM" id="SSF52317">
    <property type="entry name" value="Class I glutamine amidotransferase-like"/>
    <property type="match status" value="1"/>
</dbReference>
<dbReference type="InterPro" id="IPR002818">
    <property type="entry name" value="DJ-1/PfpI"/>
</dbReference>
<evidence type="ECO:0000259" key="4">
    <source>
        <dbReference type="PROSITE" id="PS01124"/>
    </source>
</evidence>
<evidence type="ECO:0000256" key="3">
    <source>
        <dbReference type="SAM" id="MobiDB-lite"/>
    </source>
</evidence>
<feature type="region of interest" description="Disordered" evidence="3">
    <location>
        <begin position="314"/>
        <end position="351"/>
    </location>
</feature>
<keyword evidence="2" id="KW-0804">Transcription</keyword>
<dbReference type="EMBL" id="BAABLN010000005">
    <property type="protein sequence ID" value="GAA4691228.1"/>
    <property type="molecule type" value="Genomic_DNA"/>
</dbReference>
<dbReference type="Pfam" id="PF01965">
    <property type="entry name" value="DJ-1_PfpI"/>
    <property type="match status" value="1"/>
</dbReference>
<dbReference type="Gene3D" id="1.10.10.60">
    <property type="entry name" value="Homeodomain-like"/>
    <property type="match status" value="1"/>
</dbReference>
<dbReference type="InterPro" id="IPR018060">
    <property type="entry name" value="HTH_AraC"/>
</dbReference>
<dbReference type="Pfam" id="PF12833">
    <property type="entry name" value="HTH_18"/>
    <property type="match status" value="1"/>
</dbReference>
<dbReference type="SMART" id="SM00342">
    <property type="entry name" value="HTH_ARAC"/>
    <property type="match status" value="1"/>
</dbReference>
<dbReference type="PANTHER" id="PTHR43130:SF3">
    <property type="entry name" value="HTH-TYPE TRANSCRIPTIONAL REGULATOR RV1931C"/>
    <property type="match status" value="1"/>
</dbReference>
<organism evidence="5 6">
    <name type="scientific">Kocuria gwangalliensis</name>
    <dbReference type="NCBI Taxonomy" id="501592"/>
    <lineage>
        <taxon>Bacteria</taxon>
        <taxon>Bacillati</taxon>
        <taxon>Actinomycetota</taxon>
        <taxon>Actinomycetes</taxon>
        <taxon>Micrococcales</taxon>
        <taxon>Micrococcaceae</taxon>
        <taxon>Kocuria</taxon>
    </lineage>
</organism>
<name>A0ABP8WK35_9MICC</name>
<dbReference type="InterPro" id="IPR009057">
    <property type="entry name" value="Homeodomain-like_sf"/>
</dbReference>
<dbReference type="CDD" id="cd03137">
    <property type="entry name" value="GATase1_AraC_1"/>
    <property type="match status" value="1"/>
</dbReference>
<proteinExistence type="predicted"/>
<dbReference type="RefSeq" id="WP_345310477.1">
    <property type="nucleotide sequence ID" value="NZ_BAABLN010000005.1"/>
</dbReference>
<feature type="compositionally biased region" description="Polar residues" evidence="3">
    <location>
        <begin position="322"/>
        <end position="343"/>
    </location>
</feature>
<gene>
    <name evidence="5" type="ORF">GCM10025781_05200</name>
</gene>
<dbReference type="InterPro" id="IPR029062">
    <property type="entry name" value="Class_I_gatase-like"/>
</dbReference>
<accession>A0ABP8WK35</accession>
<evidence type="ECO:0000313" key="6">
    <source>
        <dbReference type="Proteomes" id="UP001501446"/>
    </source>
</evidence>
<sequence>MAARKTAVIAYDHTELLDVACITTPLYLANLIGRLSDPYQVQVVSLHGAPIRCDTGLTLQAHGAVEHLLGPLDTLIVAGGVGHLRAADSEPLLRHVRRLADASRRVASVCTGATILAAAGLLDGKRATTHWRFAADLVRKFPRVTVDPDPIFIRDGSVATAAGVTSALDLTLAFIEEDHGVGLASQVSRDLVTYLQRPGNQAQMSMFTVTSGEGSEIVHAAVAFITAHLDDDLTITAVADHVGVSPRHLARLFDARLGDSPARFVRRIRNDAAARLLDASALPLSDIARRCGFGSVEALRQSFVSQYETSPSAYRDRVGRPVSQSGWSAETNDPGFWTSQRATARSPDARI</sequence>
<dbReference type="SUPFAM" id="SSF46689">
    <property type="entry name" value="Homeodomain-like"/>
    <property type="match status" value="2"/>
</dbReference>
<dbReference type="Proteomes" id="UP001501446">
    <property type="component" value="Unassembled WGS sequence"/>
</dbReference>
<reference evidence="6" key="1">
    <citation type="journal article" date="2019" name="Int. J. Syst. Evol. Microbiol.">
        <title>The Global Catalogue of Microorganisms (GCM) 10K type strain sequencing project: providing services to taxonomists for standard genome sequencing and annotation.</title>
        <authorList>
            <consortium name="The Broad Institute Genomics Platform"/>
            <consortium name="The Broad Institute Genome Sequencing Center for Infectious Disease"/>
            <person name="Wu L."/>
            <person name="Ma J."/>
        </authorList>
    </citation>
    <scope>NUCLEOTIDE SEQUENCE [LARGE SCALE GENOMIC DNA]</scope>
    <source>
        <strain evidence="6">JCM 18958</strain>
    </source>
</reference>